<dbReference type="AlphaFoldDB" id="A0A160TF18"/>
<gene>
    <name evidence="2" type="ORF">MGWOODY_Tha1975</name>
</gene>
<feature type="compositionally biased region" description="Basic and acidic residues" evidence="1">
    <location>
        <begin position="30"/>
        <end position="71"/>
    </location>
</feature>
<reference evidence="2" key="1">
    <citation type="submission" date="2015-10" db="EMBL/GenBank/DDBJ databases">
        <authorList>
            <person name="Gilbert D.G."/>
        </authorList>
    </citation>
    <scope>NUCLEOTIDE SEQUENCE</scope>
</reference>
<organism evidence="2">
    <name type="scientific">hydrothermal vent metagenome</name>
    <dbReference type="NCBI Taxonomy" id="652676"/>
    <lineage>
        <taxon>unclassified sequences</taxon>
        <taxon>metagenomes</taxon>
        <taxon>ecological metagenomes</taxon>
    </lineage>
</organism>
<evidence type="ECO:0000256" key="1">
    <source>
        <dbReference type="SAM" id="MobiDB-lite"/>
    </source>
</evidence>
<sequence length="134" mass="15324">MKTQKLLNGLLIASLLSIPALSMAAMDGKGSGDMDKTKAMSKDHDMMRDKTSAHDAAMDRDQMRDKTRDQSKDYLNDGAAIYGYQMMNNAEVKQYRESLRAAKTKEERLKLMMEHRKEMQMRAKEQGVELTNEE</sequence>
<evidence type="ECO:0000313" key="2">
    <source>
        <dbReference type="EMBL" id="CUS41509.1"/>
    </source>
</evidence>
<feature type="region of interest" description="Disordered" evidence="1">
    <location>
        <begin position="27"/>
        <end position="71"/>
    </location>
</feature>
<name>A0A160TF18_9ZZZZ</name>
<proteinExistence type="predicted"/>
<accession>A0A160TF18</accession>
<dbReference type="EMBL" id="CZQC01000044">
    <property type="protein sequence ID" value="CUS41509.1"/>
    <property type="molecule type" value="Genomic_DNA"/>
</dbReference>
<protein>
    <submittedName>
        <fullName evidence="2">Uncharacterized protein</fullName>
    </submittedName>
</protein>